<accession>A0A314ZAE8</accession>
<sequence>MSSSTSASVEARSQAFQTVFEDICREIQGSVLPDIVLPWADDDGAASDSCLLGPSLEGGMPGRLALHLKNNLVDLSAFDQGDYQD</sequence>
<gene>
    <name evidence="1" type="ORF">Pyn_09282</name>
</gene>
<organism evidence="1 2">
    <name type="scientific">Prunus yedoensis var. nudiflora</name>
    <dbReference type="NCBI Taxonomy" id="2094558"/>
    <lineage>
        <taxon>Eukaryota</taxon>
        <taxon>Viridiplantae</taxon>
        <taxon>Streptophyta</taxon>
        <taxon>Embryophyta</taxon>
        <taxon>Tracheophyta</taxon>
        <taxon>Spermatophyta</taxon>
        <taxon>Magnoliopsida</taxon>
        <taxon>eudicotyledons</taxon>
        <taxon>Gunneridae</taxon>
        <taxon>Pentapetalae</taxon>
        <taxon>rosids</taxon>
        <taxon>fabids</taxon>
        <taxon>Rosales</taxon>
        <taxon>Rosaceae</taxon>
        <taxon>Amygdaloideae</taxon>
        <taxon>Amygdaleae</taxon>
        <taxon>Prunus</taxon>
    </lineage>
</organism>
<keyword evidence="2" id="KW-1185">Reference proteome</keyword>
<protein>
    <submittedName>
        <fullName evidence="1">Uncharacterized protein</fullName>
    </submittedName>
</protein>
<comment type="caution">
    <text evidence="1">The sequence shown here is derived from an EMBL/GenBank/DDBJ whole genome shotgun (WGS) entry which is preliminary data.</text>
</comment>
<name>A0A314ZAE8_PRUYE</name>
<evidence type="ECO:0000313" key="1">
    <source>
        <dbReference type="EMBL" id="PQQ15690.1"/>
    </source>
</evidence>
<dbReference type="Proteomes" id="UP000250321">
    <property type="component" value="Unassembled WGS sequence"/>
</dbReference>
<evidence type="ECO:0000313" key="2">
    <source>
        <dbReference type="Proteomes" id="UP000250321"/>
    </source>
</evidence>
<dbReference type="AlphaFoldDB" id="A0A314ZAE8"/>
<dbReference type="EMBL" id="PJQY01000222">
    <property type="protein sequence ID" value="PQQ15690.1"/>
    <property type="molecule type" value="Genomic_DNA"/>
</dbReference>
<proteinExistence type="predicted"/>
<reference evidence="1 2" key="1">
    <citation type="submission" date="2018-02" db="EMBL/GenBank/DDBJ databases">
        <title>Draft genome of wild Prunus yedoensis var. nudiflora.</title>
        <authorList>
            <person name="Baek S."/>
            <person name="Kim J.-H."/>
            <person name="Choi K."/>
            <person name="Kim G.-B."/>
            <person name="Cho A."/>
            <person name="Jang H."/>
            <person name="Shin C.-H."/>
            <person name="Yu H.-J."/>
            <person name="Mun J.-H."/>
        </authorList>
    </citation>
    <scope>NUCLEOTIDE SEQUENCE [LARGE SCALE GENOMIC DNA]</scope>
    <source>
        <strain evidence="2">cv. Jeju island</strain>
        <tissue evidence="1">Leaf</tissue>
    </source>
</reference>